<reference evidence="3 4" key="1">
    <citation type="submission" date="2020-08" db="EMBL/GenBank/DDBJ databases">
        <title>Sequencing the genomes of 1000 actinobacteria strains.</title>
        <authorList>
            <person name="Klenk H.-P."/>
        </authorList>
    </citation>
    <scope>NUCLEOTIDE SEQUENCE [LARGE SCALE GENOMIC DNA]</scope>
    <source>
        <strain evidence="3 4">DSM 44936</strain>
    </source>
</reference>
<dbReference type="EMBL" id="JACHIU010000001">
    <property type="protein sequence ID" value="MBB6473237.1"/>
    <property type="molecule type" value="Genomic_DNA"/>
</dbReference>
<keyword evidence="4" id="KW-1185">Reference proteome</keyword>
<evidence type="ECO:0000313" key="4">
    <source>
        <dbReference type="Proteomes" id="UP000555564"/>
    </source>
</evidence>
<evidence type="ECO:0000256" key="1">
    <source>
        <dbReference type="SAM" id="MobiDB-lite"/>
    </source>
</evidence>
<dbReference type="InterPro" id="IPR052519">
    <property type="entry name" value="Euk-type_GlcNAc_Kinase"/>
</dbReference>
<dbReference type="PANTHER" id="PTHR43190">
    <property type="entry name" value="N-ACETYL-D-GLUCOSAMINE KINASE"/>
    <property type="match status" value="1"/>
</dbReference>
<gene>
    <name evidence="3" type="ORF">BJ992_002668</name>
</gene>
<dbReference type="Pfam" id="PF01869">
    <property type="entry name" value="BcrAD_BadFG"/>
    <property type="match status" value="1"/>
</dbReference>
<dbReference type="GO" id="GO:0016301">
    <property type="term" value="F:kinase activity"/>
    <property type="evidence" value="ECO:0007669"/>
    <property type="project" value="UniProtKB-KW"/>
</dbReference>
<evidence type="ECO:0000313" key="3">
    <source>
        <dbReference type="EMBL" id="MBB6473237.1"/>
    </source>
</evidence>
<feature type="compositionally biased region" description="Low complexity" evidence="1">
    <location>
        <begin position="223"/>
        <end position="266"/>
    </location>
</feature>
<feature type="region of interest" description="Disordered" evidence="1">
    <location>
        <begin position="214"/>
        <end position="267"/>
    </location>
</feature>
<dbReference type="Gene3D" id="3.30.420.40">
    <property type="match status" value="2"/>
</dbReference>
<sequence length="416" mass="40561">MGSPVRLVIGVDGGGTSTRCVVATLAGDVLGRGHAAGANPRSARAPGANLLRALTGALVAAGVVPGTSGGLDGPGAEASDPAGPDGGGLSAAGVFGLAGASEAGRRVARELSGWAWRAAGLQGDPVVVPDVLVAFTGATTGPSGAVLVAGTGAVAARIENREIVRRGDGYGWLLGDEGSGVWIGRRAVQSALAALDGRGAPTVLTSRVLPTLFSRPDVPEPPASAAAAPETPFSADAPTGRSPSDVPAPASSDAPAPASSDVPAPVFSGVPRSASSGGLAADASAGECALEGEALAQAIVAAVYDGEPARLGLLSPVVEAAAREGDQVALAILDDAARCLLHTLEAVTPDPSLPVVLAGSLLTNPTLVAGIVRAALPGRPLLVSRQAAAGAAALALRATSLSEPEITAAHRRLIAL</sequence>
<proteinExistence type="predicted"/>
<dbReference type="InterPro" id="IPR043129">
    <property type="entry name" value="ATPase_NBD"/>
</dbReference>
<comment type="caution">
    <text evidence="3">The sequence shown here is derived from an EMBL/GenBank/DDBJ whole genome shotgun (WGS) entry which is preliminary data.</text>
</comment>
<organism evidence="3 4">
    <name type="scientific">Sphaerisporangium rubeum</name>
    <dbReference type="NCBI Taxonomy" id="321317"/>
    <lineage>
        <taxon>Bacteria</taxon>
        <taxon>Bacillati</taxon>
        <taxon>Actinomycetota</taxon>
        <taxon>Actinomycetes</taxon>
        <taxon>Streptosporangiales</taxon>
        <taxon>Streptosporangiaceae</taxon>
        <taxon>Sphaerisporangium</taxon>
    </lineage>
</organism>
<evidence type="ECO:0000259" key="2">
    <source>
        <dbReference type="Pfam" id="PF01869"/>
    </source>
</evidence>
<protein>
    <submittedName>
        <fullName evidence="3">N-acetylglucosamine kinase-like BadF-type ATPase</fullName>
    </submittedName>
</protein>
<dbReference type="PANTHER" id="PTHR43190:SF3">
    <property type="entry name" value="N-ACETYL-D-GLUCOSAMINE KINASE"/>
    <property type="match status" value="1"/>
</dbReference>
<keyword evidence="3" id="KW-0808">Transferase</keyword>
<feature type="domain" description="ATPase BadF/BadG/BcrA/BcrD type" evidence="2">
    <location>
        <begin position="9"/>
        <end position="371"/>
    </location>
</feature>
<dbReference type="RefSeq" id="WP_221474794.1">
    <property type="nucleotide sequence ID" value="NZ_BAAALO010000005.1"/>
</dbReference>
<accession>A0A7X0M6G3</accession>
<dbReference type="SUPFAM" id="SSF53067">
    <property type="entry name" value="Actin-like ATPase domain"/>
    <property type="match status" value="2"/>
</dbReference>
<dbReference type="Proteomes" id="UP000555564">
    <property type="component" value="Unassembled WGS sequence"/>
</dbReference>
<keyword evidence="3" id="KW-0418">Kinase</keyword>
<name>A0A7X0M6G3_9ACTN</name>
<dbReference type="InterPro" id="IPR002731">
    <property type="entry name" value="ATPase_BadF"/>
</dbReference>
<dbReference type="AlphaFoldDB" id="A0A7X0M6G3"/>